<comment type="caution">
    <text evidence="2">The sequence shown here is derived from an EMBL/GenBank/DDBJ whole genome shotgun (WGS) entry which is preliminary data.</text>
</comment>
<sequence>MTKKSRNRSLLSLALMASLLAACGSEQQPSEPPPVEETAFGDMAGAVDKARAVEGQVQDHKQAIDRALEQNENPTAE</sequence>
<evidence type="ECO:0000256" key="1">
    <source>
        <dbReference type="SAM" id="SignalP"/>
    </source>
</evidence>
<organism evidence="2 3">
    <name type="scientific">Steroidobacter agaridevorans</name>
    <dbReference type="NCBI Taxonomy" id="2695856"/>
    <lineage>
        <taxon>Bacteria</taxon>
        <taxon>Pseudomonadati</taxon>
        <taxon>Pseudomonadota</taxon>
        <taxon>Gammaproteobacteria</taxon>
        <taxon>Steroidobacterales</taxon>
        <taxon>Steroidobacteraceae</taxon>
        <taxon>Steroidobacter</taxon>
    </lineage>
</organism>
<dbReference type="Proteomes" id="UP000445000">
    <property type="component" value="Unassembled WGS sequence"/>
</dbReference>
<dbReference type="RefSeq" id="WP_161810847.1">
    <property type="nucleotide sequence ID" value="NZ_BLJN01000001.1"/>
</dbReference>
<feature type="signal peptide" evidence="1">
    <location>
        <begin position="1"/>
        <end position="21"/>
    </location>
</feature>
<proteinExistence type="predicted"/>
<dbReference type="EMBL" id="BLJN01000001">
    <property type="protein sequence ID" value="GFE79019.1"/>
    <property type="molecule type" value="Genomic_DNA"/>
</dbReference>
<name>A0A829Y706_9GAMM</name>
<evidence type="ECO:0000313" key="2">
    <source>
        <dbReference type="EMBL" id="GFE79019.1"/>
    </source>
</evidence>
<gene>
    <name evidence="2" type="ORF">GCM10011487_10190</name>
</gene>
<accession>A0A829Y706</accession>
<keyword evidence="3" id="KW-1185">Reference proteome</keyword>
<evidence type="ECO:0008006" key="4">
    <source>
        <dbReference type="Google" id="ProtNLM"/>
    </source>
</evidence>
<protein>
    <recommendedName>
        <fullName evidence="4">Lipoprotein</fullName>
    </recommendedName>
</protein>
<dbReference type="AlphaFoldDB" id="A0A829Y706"/>
<keyword evidence="1" id="KW-0732">Signal</keyword>
<feature type="chain" id="PRO_5032393466" description="Lipoprotein" evidence="1">
    <location>
        <begin position="22"/>
        <end position="77"/>
    </location>
</feature>
<reference evidence="3" key="1">
    <citation type="submission" date="2020-01" db="EMBL/GenBank/DDBJ databases">
        <title>'Steroidobacter agaridevorans' sp. nov., agar-degrading bacteria isolated from rhizosphere soils.</title>
        <authorList>
            <person name="Ikenaga M."/>
            <person name="Kataoka M."/>
            <person name="Murouchi A."/>
            <person name="Katsuragi S."/>
            <person name="Sakai M."/>
        </authorList>
    </citation>
    <scope>NUCLEOTIDE SEQUENCE [LARGE SCALE GENOMIC DNA]</scope>
    <source>
        <strain evidence="3">YU21-B</strain>
    </source>
</reference>
<evidence type="ECO:0000313" key="3">
    <source>
        <dbReference type="Proteomes" id="UP000445000"/>
    </source>
</evidence>
<dbReference type="PROSITE" id="PS51257">
    <property type="entry name" value="PROKAR_LIPOPROTEIN"/>
    <property type="match status" value="1"/>
</dbReference>